<sequence>MKMISARLEIKNRLSGIILPLILMAGLTTSACAEDGLSGRDGFYQEWERATDAELSALRGGFILPNGVHINMSLEKFVHLNDVLVHSSSVQTPKNMLLQVGMQNLVPGSVAAPQLSTFIQNSLDSQYIEAITKINIEVSNLKGVVNGGNQRAFTEFLAPALLR</sequence>
<dbReference type="KEGG" id="nst:Nstercoris_02070"/>
<dbReference type="Proteomes" id="UP000316473">
    <property type="component" value="Chromosome"/>
</dbReference>
<name>A0A4Y1YP70_9PROT</name>
<dbReference type="EMBL" id="AP019755">
    <property type="protein sequence ID" value="BBL35794.1"/>
    <property type="molecule type" value="Genomic_DNA"/>
</dbReference>
<gene>
    <name evidence="1" type="ORF">Nstercoris_02070</name>
</gene>
<evidence type="ECO:0000313" key="2">
    <source>
        <dbReference type="Proteomes" id="UP000316473"/>
    </source>
</evidence>
<accession>A0A4Y1YP70</accession>
<proteinExistence type="predicted"/>
<dbReference type="AlphaFoldDB" id="A0A4Y1YP70"/>
<dbReference type="PROSITE" id="PS51257">
    <property type="entry name" value="PROKAR_LIPOPROTEIN"/>
    <property type="match status" value="1"/>
</dbReference>
<reference evidence="1 2" key="1">
    <citation type="submission" date="2019-06" db="EMBL/GenBank/DDBJ databases">
        <title>Nitrosomonas stercoris KYUHI-S whole genome shotgun sequence.</title>
        <authorList>
            <person name="Nakagawa T."/>
            <person name="Tsuchiya Y."/>
            <person name="Takahashi R."/>
        </authorList>
    </citation>
    <scope>NUCLEOTIDE SEQUENCE [LARGE SCALE GENOMIC DNA]</scope>
    <source>
        <strain evidence="1 2">KYUHI-S</strain>
    </source>
</reference>
<protein>
    <submittedName>
        <fullName evidence="1">Uncharacterized protein</fullName>
    </submittedName>
</protein>
<keyword evidence="2" id="KW-1185">Reference proteome</keyword>
<evidence type="ECO:0000313" key="1">
    <source>
        <dbReference type="EMBL" id="BBL35794.1"/>
    </source>
</evidence>
<organism evidence="1 2">
    <name type="scientific">Nitrosomonas stercoris</name>
    <dbReference type="NCBI Taxonomy" id="1444684"/>
    <lineage>
        <taxon>Bacteria</taxon>
        <taxon>Pseudomonadati</taxon>
        <taxon>Pseudomonadota</taxon>
        <taxon>Betaproteobacteria</taxon>
        <taxon>Nitrosomonadales</taxon>
        <taxon>Nitrosomonadaceae</taxon>
        <taxon>Nitrosomonas</taxon>
    </lineage>
</organism>